<dbReference type="AlphaFoldDB" id="A0A7Y0L5X0"/>
<dbReference type="InterPro" id="IPR033909">
    <property type="entry name" value="RNR_small"/>
</dbReference>
<proteinExistence type="inferred from homology"/>
<evidence type="ECO:0000256" key="5">
    <source>
        <dbReference type="PIRSR" id="PIRSR000355-1"/>
    </source>
</evidence>
<dbReference type="Gene3D" id="1.10.620.20">
    <property type="entry name" value="Ribonucleotide Reductase, subunit A"/>
    <property type="match status" value="1"/>
</dbReference>
<dbReference type="Proteomes" id="UP000533476">
    <property type="component" value="Unassembled WGS sequence"/>
</dbReference>
<dbReference type="GO" id="GO:0046872">
    <property type="term" value="F:metal ion binding"/>
    <property type="evidence" value="ECO:0007669"/>
    <property type="project" value="UniProtKB-KW"/>
</dbReference>
<evidence type="ECO:0000313" key="7">
    <source>
        <dbReference type="EMBL" id="NMP23903.1"/>
    </source>
</evidence>
<feature type="binding site" evidence="6">
    <location>
        <position position="121"/>
    </location>
    <ligand>
        <name>Fe cation</name>
        <dbReference type="ChEBI" id="CHEBI:24875"/>
        <label>1</label>
    </ligand>
</feature>
<dbReference type="CDD" id="cd01049">
    <property type="entry name" value="RNRR2"/>
    <property type="match status" value="1"/>
</dbReference>
<evidence type="ECO:0000256" key="1">
    <source>
        <dbReference type="ARBA" id="ARBA00009303"/>
    </source>
</evidence>
<keyword evidence="4 7" id="KW-0560">Oxidoreductase</keyword>
<evidence type="ECO:0000313" key="8">
    <source>
        <dbReference type="Proteomes" id="UP000533476"/>
    </source>
</evidence>
<evidence type="ECO:0000256" key="6">
    <source>
        <dbReference type="PIRSR" id="PIRSR000355-2"/>
    </source>
</evidence>
<dbReference type="InterPro" id="IPR000358">
    <property type="entry name" value="RNR_small_fam"/>
</dbReference>
<dbReference type="InterPro" id="IPR012348">
    <property type="entry name" value="RNR-like"/>
</dbReference>
<keyword evidence="4 6" id="KW-0479">Metal-binding</keyword>
<dbReference type="EMBL" id="JABBVZ010000072">
    <property type="protein sequence ID" value="NMP23903.1"/>
    <property type="molecule type" value="Genomic_DNA"/>
</dbReference>
<feature type="binding site" evidence="6">
    <location>
        <position position="118"/>
    </location>
    <ligand>
        <name>Fe cation</name>
        <dbReference type="ChEBI" id="CHEBI:24875"/>
        <label>2</label>
    </ligand>
</feature>
<dbReference type="Pfam" id="PF00268">
    <property type="entry name" value="Ribonuc_red_sm"/>
    <property type="match status" value="1"/>
</dbReference>
<comment type="catalytic activity">
    <reaction evidence="3 4">
        <text>a 2'-deoxyribonucleoside 5'-diphosphate + [thioredoxin]-disulfide + H2O = a ribonucleoside 5'-diphosphate + [thioredoxin]-dithiol</text>
        <dbReference type="Rhea" id="RHEA:23252"/>
        <dbReference type="Rhea" id="RHEA-COMP:10698"/>
        <dbReference type="Rhea" id="RHEA-COMP:10700"/>
        <dbReference type="ChEBI" id="CHEBI:15377"/>
        <dbReference type="ChEBI" id="CHEBI:29950"/>
        <dbReference type="ChEBI" id="CHEBI:50058"/>
        <dbReference type="ChEBI" id="CHEBI:57930"/>
        <dbReference type="ChEBI" id="CHEBI:73316"/>
        <dbReference type="EC" id="1.17.4.1"/>
    </reaction>
</comment>
<comment type="similarity">
    <text evidence="1 4">Belongs to the ribonucleoside diphosphate reductase small chain family.</text>
</comment>
<gene>
    <name evidence="7" type="ORF">HIJ39_16340</name>
</gene>
<dbReference type="EC" id="1.17.4.1" evidence="4"/>
<comment type="function">
    <text evidence="4">Provides the precursors necessary for DNA synthesis. Catalyzes the biosynthesis of deoxyribonucleotides from the corresponding ribonucleotides.</text>
</comment>
<dbReference type="GO" id="GO:0009263">
    <property type="term" value="P:deoxyribonucleotide biosynthetic process"/>
    <property type="evidence" value="ECO:0007669"/>
    <property type="project" value="UniProtKB-KW"/>
</dbReference>
<feature type="binding site" evidence="6">
    <location>
        <position position="88"/>
    </location>
    <ligand>
        <name>Fe cation</name>
        <dbReference type="ChEBI" id="CHEBI:24875"/>
        <label>1</label>
    </ligand>
</feature>
<accession>A0A7Y0L5X0</accession>
<keyword evidence="4 6" id="KW-0408">Iron</keyword>
<dbReference type="PIRSF" id="PIRSF000355">
    <property type="entry name" value="NrdB"/>
    <property type="match status" value="1"/>
</dbReference>
<keyword evidence="8" id="KW-1185">Reference proteome</keyword>
<comment type="cofactor">
    <cofactor evidence="4 6">
        <name>Fe cation</name>
        <dbReference type="ChEBI" id="CHEBI:24875"/>
    </cofactor>
    <text evidence="4 6">Binds 2 iron ions per subunit.</text>
</comment>
<organism evidence="7 8">
    <name type="scientific">Sulfobacillus harzensis</name>
    <dbReference type="NCBI Taxonomy" id="2729629"/>
    <lineage>
        <taxon>Bacteria</taxon>
        <taxon>Bacillati</taxon>
        <taxon>Bacillota</taxon>
        <taxon>Clostridia</taxon>
        <taxon>Eubacteriales</taxon>
        <taxon>Clostridiales Family XVII. Incertae Sedis</taxon>
        <taxon>Sulfobacillus</taxon>
    </lineage>
</organism>
<dbReference type="SUPFAM" id="SSF47240">
    <property type="entry name" value="Ferritin-like"/>
    <property type="match status" value="1"/>
</dbReference>
<keyword evidence="4" id="KW-0215">Deoxyribonucleotide synthesis</keyword>
<feature type="binding site" evidence="6">
    <location>
        <position position="219"/>
    </location>
    <ligand>
        <name>Fe cation</name>
        <dbReference type="ChEBI" id="CHEBI:24875"/>
        <label>2</label>
    </ligand>
</feature>
<evidence type="ECO:0000256" key="4">
    <source>
        <dbReference type="PIRNR" id="PIRNR000355"/>
    </source>
</evidence>
<feature type="active site" evidence="5">
    <location>
        <position position="125"/>
    </location>
</feature>
<dbReference type="InterPro" id="IPR009078">
    <property type="entry name" value="Ferritin-like_SF"/>
</dbReference>
<reference evidence="7 8" key="1">
    <citation type="submission" date="2020-04" db="EMBL/GenBank/DDBJ databases">
        <authorList>
            <person name="Zhang R."/>
            <person name="Schippers A."/>
        </authorList>
    </citation>
    <scope>NUCLEOTIDE SEQUENCE [LARGE SCALE GENOMIC DNA]</scope>
    <source>
        <strain evidence="7 8">DSM 109850</strain>
    </source>
</reference>
<dbReference type="RefSeq" id="WP_169101568.1">
    <property type="nucleotide sequence ID" value="NZ_JABBVZ010000072.1"/>
</dbReference>
<dbReference type="PANTHER" id="PTHR23409:SF18">
    <property type="entry name" value="RIBONUCLEOSIDE-DIPHOSPHATE REDUCTASE SUBUNIT M2"/>
    <property type="match status" value="1"/>
</dbReference>
<dbReference type="GO" id="GO:0004748">
    <property type="term" value="F:ribonucleoside-diphosphate reductase activity, thioredoxin disulfide as acceptor"/>
    <property type="evidence" value="ECO:0007669"/>
    <property type="project" value="UniProtKB-EC"/>
</dbReference>
<protein>
    <recommendedName>
        <fullName evidence="4">Ribonucleoside-diphosphate reductase subunit beta</fullName>
        <ecNumber evidence="4">1.17.4.1</ecNumber>
    </recommendedName>
</protein>
<dbReference type="UniPathway" id="UPA00326"/>
<sequence>MTTVLSRSPLFHPAGPRRPEGLVGPTTYLLELTGCRYPWADHLYRTMRDFYWKPDDVNLVADHAQFTQLAPVEQETFLHTLGFLIYLDSIQIQNPAWLAQYIAAPEVGACLVTQAFFETIHAQSYDHLLSSIVDSGTRESVYRLWRDHPILASRNHELVAPYEAFHQDPTLERFATLCFADVLLEGVYFWSGFAVFLTLATRQQMTGTAQLIRQIRRDEQQHLALYIQLIRTLRDEHPDLFSPTLSAAWHDLARAAAEHEIAWMQAITGGQFPGLPVDRITAYVKWVTNLRLKAVGLEPLFLWIDQNPMPWLDRMGEMNTGKADFFEQAVVNYQDDLDFSDI</sequence>
<comment type="caution">
    <text evidence="7">The sequence shown here is derived from an EMBL/GenBank/DDBJ whole genome shotgun (WGS) entry which is preliminary data.</text>
</comment>
<comment type="subunit">
    <text evidence="2">Tetramer of two alpha and two beta subunits.</text>
</comment>
<evidence type="ECO:0000256" key="2">
    <source>
        <dbReference type="ARBA" id="ARBA00011209"/>
    </source>
</evidence>
<feature type="binding site" evidence="6">
    <location>
        <position position="185"/>
    </location>
    <ligand>
        <name>Fe cation</name>
        <dbReference type="ChEBI" id="CHEBI:24875"/>
        <label>2</label>
    </ligand>
</feature>
<feature type="binding site" evidence="6">
    <location>
        <position position="118"/>
    </location>
    <ligand>
        <name>Fe cation</name>
        <dbReference type="ChEBI" id="CHEBI:24875"/>
        <label>1</label>
    </ligand>
</feature>
<dbReference type="NCBIfam" id="NF007184">
    <property type="entry name" value="PRK09614.1-3"/>
    <property type="match status" value="1"/>
</dbReference>
<dbReference type="PANTHER" id="PTHR23409">
    <property type="entry name" value="RIBONUCLEOSIDE-DIPHOSPHATE REDUCTASE SMALL CHAIN"/>
    <property type="match status" value="1"/>
</dbReference>
<name>A0A7Y0L5X0_9FIRM</name>
<evidence type="ECO:0000256" key="3">
    <source>
        <dbReference type="ARBA" id="ARBA00047754"/>
    </source>
</evidence>
<feature type="binding site" evidence="6">
    <location>
        <position position="222"/>
    </location>
    <ligand>
        <name>Fe cation</name>
        <dbReference type="ChEBI" id="CHEBI:24875"/>
        <label>2</label>
    </ligand>
</feature>